<comment type="caution">
    <text evidence="2">The sequence shown here is derived from an EMBL/GenBank/DDBJ whole genome shotgun (WGS) entry which is preliminary data.</text>
</comment>
<keyword evidence="3" id="KW-1185">Reference proteome</keyword>
<evidence type="ECO:0000313" key="3">
    <source>
        <dbReference type="Proteomes" id="UP000719412"/>
    </source>
</evidence>
<dbReference type="Proteomes" id="UP000719412">
    <property type="component" value="Unassembled WGS sequence"/>
</dbReference>
<dbReference type="AlphaFoldDB" id="A0A8J6LA59"/>
<dbReference type="EMBL" id="JABDTM020026513">
    <property type="protein sequence ID" value="KAH0811838.1"/>
    <property type="molecule type" value="Genomic_DNA"/>
</dbReference>
<reference evidence="2" key="2">
    <citation type="submission" date="2021-08" db="EMBL/GenBank/DDBJ databases">
        <authorList>
            <person name="Eriksson T."/>
        </authorList>
    </citation>
    <scope>NUCLEOTIDE SEQUENCE</scope>
    <source>
        <strain evidence="2">Stoneville</strain>
        <tissue evidence="2">Whole head</tissue>
    </source>
</reference>
<evidence type="ECO:0000313" key="2">
    <source>
        <dbReference type="EMBL" id="KAH0811838.1"/>
    </source>
</evidence>
<name>A0A8J6LA59_TENMO</name>
<proteinExistence type="predicted"/>
<feature type="region of interest" description="Disordered" evidence="1">
    <location>
        <begin position="1"/>
        <end position="21"/>
    </location>
</feature>
<organism evidence="2 3">
    <name type="scientific">Tenebrio molitor</name>
    <name type="common">Yellow mealworm beetle</name>
    <dbReference type="NCBI Taxonomy" id="7067"/>
    <lineage>
        <taxon>Eukaryota</taxon>
        <taxon>Metazoa</taxon>
        <taxon>Ecdysozoa</taxon>
        <taxon>Arthropoda</taxon>
        <taxon>Hexapoda</taxon>
        <taxon>Insecta</taxon>
        <taxon>Pterygota</taxon>
        <taxon>Neoptera</taxon>
        <taxon>Endopterygota</taxon>
        <taxon>Coleoptera</taxon>
        <taxon>Polyphaga</taxon>
        <taxon>Cucujiformia</taxon>
        <taxon>Tenebrionidae</taxon>
        <taxon>Tenebrio</taxon>
    </lineage>
</organism>
<sequence length="263" mass="29267">MSTQPNMPSISTRRNTTPGETSIAAQLGTPVNFEGTDLEDPQAIIQRGLQKILILQAAQPTPLEEIKKIVEQAVAKTLPDKQTAPSYSMIAAKNVTPSATPKITPQQSPPSDFGIRADKVVIMKNNAVLVESRCASVLKLGESKLLKELKLSAKPVEKSWPRMQIMDIPEQTTQEELLEELGRQNLPETVPDVFTGKMFKYGRGSRNNDRGRSDTTSWVVELHPAARAHFIKTGRVYTTWRSHTIRDFLLRAATMWLLCEHGP</sequence>
<reference evidence="2" key="1">
    <citation type="journal article" date="2020" name="J Insects Food Feed">
        <title>The yellow mealworm (Tenebrio molitor) genome: a resource for the emerging insects as food and feed industry.</title>
        <authorList>
            <person name="Eriksson T."/>
            <person name="Andere A."/>
            <person name="Kelstrup H."/>
            <person name="Emery V."/>
            <person name="Picard C."/>
        </authorList>
    </citation>
    <scope>NUCLEOTIDE SEQUENCE</scope>
    <source>
        <strain evidence="2">Stoneville</strain>
        <tissue evidence="2">Whole head</tissue>
    </source>
</reference>
<protein>
    <submittedName>
        <fullName evidence="2">Uncharacterized protein</fullName>
    </submittedName>
</protein>
<accession>A0A8J6LA59</accession>
<gene>
    <name evidence="2" type="ORF">GEV33_010953</name>
</gene>
<evidence type="ECO:0000256" key="1">
    <source>
        <dbReference type="SAM" id="MobiDB-lite"/>
    </source>
</evidence>